<dbReference type="RefSeq" id="WP_069945722.1">
    <property type="nucleotide sequence ID" value="NZ_MIPW01000049.1"/>
</dbReference>
<accession>A0AB36FKD5</accession>
<gene>
    <name evidence="1" type="ORF">BFV95_4922</name>
</gene>
<dbReference type="Proteomes" id="UP000095392">
    <property type="component" value="Unassembled WGS sequence"/>
</dbReference>
<proteinExistence type="predicted"/>
<sequence>MSIFGSVILPKLAELSATPPFIKTLYQVTQSNKTIDPLWEGVAVVFNEGTERYLNSEKSNSSWIRLRSEYTKAGGLDGRVGVITQYNDLEQVSFMNSLYSLDYAPWVRVSSFIDCHSSDKSYPICHSSSISLDARYVTTIPTSLFIQAKETVVERDIAFTSMIEKFLREPICESY</sequence>
<evidence type="ECO:0000313" key="1">
    <source>
        <dbReference type="EMBL" id="OES23837.1"/>
    </source>
</evidence>
<dbReference type="AlphaFoldDB" id="A0AB36FKD5"/>
<evidence type="ECO:0000313" key="2">
    <source>
        <dbReference type="Proteomes" id="UP000095392"/>
    </source>
</evidence>
<comment type="caution">
    <text evidence="1">The sequence shown here is derived from an EMBL/GenBank/DDBJ whole genome shotgun (WGS) entry which is preliminary data.</text>
</comment>
<keyword evidence="2" id="KW-1185">Reference proteome</keyword>
<reference evidence="1 2" key="1">
    <citation type="submission" date="2016-09" db="EMBL/GenBank/DDBJ databases">
        <title>Draft Genome Sequence of four Alteromonas macleodii strains isolated from copper coupons and grown long-term at elevated copper levels.</title>
        <authorList>
            <person name="Cusick K."/>
            <person name="Dale J."/>
            <person name="Little B."/>
            <person name="Biffinger J."/>
        </authorList>
    </citation>
    <scope>NUCLEOTIDE SEQUENCE [LARGE SCALE GENOMIC DNA]</scope>
    <source>
        <strain evidence="1 2">KCP01</strain>
    </source>
</reference>
<dbReference type="EMBL" id="MIPY01000076">
    <property type="protein sequence ID" value="OES23837.1"/>
    <property type="molecule type" value="Genomic_DNA"/>
</dbReference>
<protein>
    <submittedName>
        <fullName evidence="1">Uncharacterized protein</fullName>
    </submittedName>
</protein>
<organism evidence="1 2">
    <name type="scientific">Alteromonas macleodii</name>
    <name type="common">Pseudoalteromonas macleodii</name>
    <dbReference type="NCBI Taxonomy" id="28108"/>
    <lineage>
        <taxon>Bacteria</taxon>
        <taxon>Pseudomonadati</taxon>
        <taxon>Pseudomonadota</taxon>
        <taxon>Gammaproteobacteria</taxon>
        <taxon>Alteromonadales</taxon>
        <taxon>Alteromonadaceae</taxon>
        <taxon>Alteromonas/Salinimonas group</taxon>
        <taxon>Alteromonas</taxon>
    </lineage>
</organism>
<name>A0AB36FKD5_ALTMA</name>